<organism evidence="1 2">
    <name type="scientific">Escherichia phage MaxBurger</name>
    <dbReference type="NCBI Taxonomy" id="2852026"/>
    <lineage>
        <taxon>Viruses</taxon>
        <taxon>Duplodnaviria</taxon>
        <taxon>Heunggongvirae</taxon>
        <taxon>Uroviricota</taxon>
        <taxon>Caudoviricetes</taxon>
        <taxon>Vequintavirinae</taxon>
        <taxon>Vequintavirus</taxon>
        <taxon>Vequintavirus maxburger</taxon>
    </lineage>
</organism>
<name>A0AAE7VVY4_9CAUD</name>
<proteinExistence type="predicted"/>
<reference evidence="2" key="1">
    <citation type="journal article" date="2021" name="PLoS Biol.">
        <title>Systematic exploration of Escherichia coli phage-host interactions with the BASEL phage collection.</title>
        <authorList>
            <person name="Maffei E."/>
            <person name="Shaidullina A."/>
            <person name="Burkolter M."/>
            <person name="Heyer Y."/>
            <person name="Estermann F."/>
            <person name="Druelle V."/>
            <person name="Sauer P."/>
            <person name="Willi L."/>
            <person name="Michaelis S."/>
            <person name="Hilbi H."/>
            <person name="Thaler D.S."/>
            <person name="Harms A."/>
        </authorList>
    </citation>
    <scope>NUCLEOTIDE SEQUENCE [LARGE SCALE GENOMIC DNA]</scope>
    <source>
        <strain evidence="2">Bas54</strain>
    </source>
</reference>
<evidence type="ECO:0000313" key="1">
    <source>
        <dbReference type="EMBL" id="QXV82620.1"/>
    </source>
</evidence>
<dbReference type="Proteomes" id="UP000828843">
    <property type="component" value="Segment"/>
</dbReference>
<gene>
    <name evidence="1" type="ORF">bas54_0100</name>
</gene>
<sequence length="48" mass="5933">MAQLSKYSICFSFQRLNFLKIFLDKFLSTRSVFRFLNRIFWKSFRLST</sequence>
<keyword evidence="2" id="KW-1185">Reference proteome</keyword>
<accession>A0AAE7VVY4</accession>
<protein>
    <submittedName>
        <fullName evidence="1">Uncharacterized protein</fullName>
    </submittedName>
</protein>
<dbReference type="EMBL" id="MZ501093">
    <property type="protein sequence ID" value="QXV82620.1"/>
    <property type="molecule type" value="Genomic_DNA"/>
</dbReference>
<evidence type="ECO:0000313" key="2">
    <source>
        <dbReference type="Proteomes" id="UP000828843"/>
    </source>
</evidence>